<feature type="transmembrane region" description="Helical" evidence="1">
    <location>
        <begin position="213"/>
        <end position="241"/>
    </location>
</feature>
<feature type="transmembrane region" description="Helical" evidence="1">
    <location>
        <begin position="261"/>
        <end position="279"/>
    </location>
</feature>
<dbReference type="GO" id="GO:0000271">
    <property type="term" value="P:polysaccharide biosynthetic process"/>
    <property type="evidence" value="ECO:0007669"/>
    <property type="project" value="TreeGrafter"/>
</dbReference>
<reference evidence="5 6" key="1">
    <citation type="submission" date="2018-09" db="EMBL/GenBank/DDBJ databases">
        <title>Genomic investigation of the strawberry pathogen Phytophthora fragariae indicates pathogenicity is determined by transcriptional variation in three key races.</title>
        <authorList>
            <person name="Adams T.M."/>
            <person name="Armitage A.D."/>
            <person name="Sobczyk M.K."/>
            <person name="Bates H.J."/>
            <person name="Dunwell J.M."/>
            <person name="Nellist C.F."/>
            <person name="Harrison R.J."/>
        </authorList>
    </citation>
    <scope>NUCLEOTIDE SEQUENCE [LARGE SCALE GENOMIC DNA]</scope>
    <source>
        <strain evidence="4 5">BC-23</strain>
        <strain evidence="3 6">ONT-3</strain>
    </source>
</reference>
<proteinExistence type="predicted"/>
<dbReference type="InterPro" id="IPR002656">
    <property type="entry name" value="Acyl_transf_3_dom"/>
</dbReference>
<evidence type="ECO:0000313" key="4">
    <source>
        <dbReference type="EMBL" id="KAE9237126.1"/>
    </source>
</evidence>
<evidence type="ECO:0000313" key="3">
    <source>
        <dbReference type="EMBL" id="KAE9130669.1"/>
    </source>
</evidence>
<evidence type="ECO:0000313" key="6">
    <source>
        <dbReference type="Proteomes" id="UP000488956"/>
    </source>
</evidence>
<keyword evidence="1" id="KW-0812">Transmembrane</keyword>
<sequence>MELVIRSEIPSKTEGHRSAAPVFEYDRVPGDSSAAHLRCDATLVVVSSEEDTVDVEKVKLQDAQDEQKRERGQGGKVKLKFLNGLRGIASLLVVHTHAGYLKESTIAPSGVDIFFVLSAFLLTMLNESKINKLVSRRDGPRQWLVTLADYFIKRLVRVYPLFATVAFVLTCMPEETRTHYYNLAHYNIQHWSIWEILTFEHRYYLFWTLPIEIGYYFIIPIFLVGVCLLGKYKWVAIAPLYVWVYYEGMHTSRGAHDRFRLHLPTFLAGSLAAVVYSELNKWVKERRFEPRIWQLSAIRGFEFLMICCVLANVSRGDFKSWFRLFPSPDAEVPSVSLPISATIVIETLFPSAISRGLEWNFLCYSGKISFSMYLLHPFVNFQPFLTELPRIDQFIVRIVLVYALATTSYFLIERNCQRLGVNISKKLARFEGSAPARVEIASTTSKSFVARLIARLRGADVA</sequence>
<evidence type="ECO:0000256" key="1">
    <source>
        <dbReference type="SAM" id="Phobius"/>
    </source>
</evidence>
<accession>A0A6G0P6F8</accession>
<dbReference type="Proteomes" id="UP000476176">
    <property type="component" value="Unassembled WGS sequence"/>
</dbReference>
<name>A0A6G0P6F8_9STRA</name>
<gene>
    <name evidence="4" type="ORF">PF004_g8652</name>
    <name evidence="3" type="ORF">PF010_g3777</name>
</gene>
<dbReference type="Pfam" id="PF01757">
    <property type="entry name" value="Acyl_transf_3"/>
    <property type="match status" value="1"/>
</dbReference>
<dbReference type="GO" id="GO:0016747">
    <property type="term" value="F:acyltransferase activity, transferring groups other than amino-acyl groups"/>
    <property type="evidence" value="ECO:0007669"/>
    <property type="project" value="InterPro"/>
</dbReference>
<dbReference type="InterPro" id="IPR050879">
    <property type="entry name" value="Acyltransferase_3"/>
</dbReference>
<dbReference type="Proteomes" id="UP000488956">
    <property type="component" value="Unassembled WGS sequence"/>
</dbReference>
<comment type="caution">
    <text evidence="4">The sequence shown here is derived from an EMBL/GenBank/DDBJ whole genome shotgun (WGS) entry which is preliminary data.</text>
</comment>
<feature type="transmembrane region" description="Helical" evidence="1">
    <location>
        <begin position="361"/>
        <end position="379"/>
    </location>
</feature>
<feature type="domain" description="Acyltransferase 3" evidence="2">
    <location>
        <begin position="80"/>
        <end position="406"/>
    </location>
</feature>
<organism evidence="4 5">
    <name type="scientific">Phytophthora fragariae</name>
    <dbReference type="NCBI Taxonomy" id="53985"/>
    <lineage>
        <taxon>Eukaryota</taxon>
        <taxon>Sar</taxon>
        <taxon>Stramenopiles</taxon>
        <taxon>Oomycota</taxon>
        <taxon>Peronosporomycetes</taxon>
        <taxon>Peronosporales</taxon>
        <taxon>Peronosporaceae</taxon>
        <taxon>Phytophthora</taxon>
    </lineage>
</organism>
<dbReference type="EMBL" id="QXGC01000408">
    <property type="protein sequence ID" value="KAE9237126.1"/>
    <property type="molecule type" value="Genomic_DNA"/>
</dbReference>
<dbReference type="PANTHER" id="PTHR23028">
    <property type="entry name" value="ACETYLTRANSFERASE"/>
    <property type="match status" value="1"/>
</dbReference>
<feature type="transmembrane region" description="Helical" evidence="1">
    <location>
        <begin position="394"/>
        <end position="412"/>
    </location>
</feature>
<keyword evidence="1" id="KW-1133">Transmembrane helix</keyword>
<evidence type="ECO:0000313" key="5">
    <source>
        <dbReference type="Proteomes" id="UP000476176"/>
    </source>
</evidence>
<feature type="transmembrane region" description="Helical" evidence="1">
    <location>
        <begin position="291"/>
        <end position="312"/>
    </location>
</feature>
<protein>
    <recommendedName>
        <fullName evidence="2">Acyltransferase 3 domain-containing protein</fullName>
    </recommendedName>
</protein>
<dbReference type="AlphaFoldDB" id="A0A6G0P6F8"/>
<dbReference type="GO" id="GO:0016020">
    <property type="term" value="C:membrane"/>
    <property type="evidence" value="ECO:0007669"/>
    <property type="project" value="TreeGrafter"/>
</dbReference>
<dbReference type="EMBL" id="QXFX01000122">
    <property type="protein sequence ID" value="KAE9130669.1"/>
    <property type="molecule type" value="Genomic_DNA"/>
</dbReference>
<dbReference type="PANTHER" id="PTHR23028:SF53">
    <property type="entry name" value="ACYL_TRANSF_3 DOMAIN-CONTAINING PROTEIN"/>
    <property type="match status" value="1"/>
</dbReference>
<evidence type="ECO:0000259" key="2">
    <source>
        <dbReference type="Pfam" id="PF01757"/>
    </source>
</evidence>
<keyword evidence="1" id="KW-0472">Membrane</keyword>